<evidence type="ECO:0000313" key="2">
    <source>
        <dbReference type="Proteomes" id="UP001152049"/>
    </source>
</evidence>
<dbReference type="Proteomes" id="UP001152049">
    <property type="component" value="Unassembled WGS sequence"/>
</dbReference>
<accession>A0A9W8S578</accession>
<protein>
    <submittedName>
        <fullName evidence="1">Uncharacterized protein</fullName>
    </submittedName>
</protein>
<reference evidence="1" key="1">
    <citation type="submission" date="2022-09" db="EMBL/GenBank/DDBJ databases">
        <title>Fusarium specimens isolated from Avocado Roots.</title>
        <authorList>
            <person name="Stajich J."/>
            <person name="Roper C."/>
            <person name="Heimlech-Rivalta G."/>
        </authorList>
    </citation>
    <scope>NUCLEOTIDE SEQUENCE</scope>
    <source>
        <strain evidence="1">CF00136</strain>
    </source>
</reference>
<evidence type="ECO:0000313" key="1">
    <source>
        <dbReference type="EMBL" id="KAJ4265286.1"/>
    </source>
</evidence>
<dbReference type="AlphaFoldDB" id="A0A9W8S578"/>
<dbReference type="PANTHER" id="PTHR38111:SF11">
    <property type="entry name" value="TRANSCRIPTION FACTOR DOMAIN-CONTAINING PROTEIN-RELATED"/>
    <property type="match status" value="1"/>
</dbReference>
<name>A0A9W8S578_9HYPO</name>
<gene>
    <name evidence="1" type="ORF">NW762_004571</name>
</gene>
<dbReference type="PANTHER" id="PTHR38111">
    <property type="entry name" value="ZN(2)-C6 FUNGAL-TYPE DOMAIN-CONTAINING PROTEIN-RELATED"/>
    <property type="match status" value="1"/>
</dbReference>
<dbReference type="OrthoDB" id="3525185at2759"/>
<dbReference type="InterPro" id="IPR053178">
    <property type="entry name" value="Osmoadaptation_assoc"/>
</dbReference>
<dbReference type="EMBL" id="JAOQAZ010000006">
    <property type="protein sequence ID" value="KAJ4265286.1"/>
    <property type="molecule type" value="Genomic_DNA"/>
</dbReference>
<proteinExistence type="predicted"/>
<comment type="caution">
    <text evidence="1">The sequence shown here is derived from an EMBL/GenBank/DDBJ whole genome shotgun (WGS) entry which is preliminary data.</text>
</comment>
<organism evidence="1 2">
    <name type="scientific">Fusarium torreyae</name>
    <dbReference type="NCBI Taxonomy" id="1237075"/>
    <lineage>
        <taxon>Eukaryota</taxon>
        <taxon>Fungi</taxon>
        <taxon>Dikarya</taxon>
        <taxon>Ascomycota</taxon>
        <taxon>Pezizomycotina</taxon>
        <taxon>Sordariomycetes</taxon>
        <taxon>Hypocreomycetidae</taxon>
        <taxon>Hypocreales</taxon>
        <taxon>Nectriaceae</taxon>
        <taxon>Fusarium</taxon>
    </lineage>
</organism>
<keyword evidence="2" id="KW-1185">Reference proteome</keyword>
<sequence length="248" mass="27419">MIAALGQRKRFALSGNGWKTIPWKSHRKTPQDKLIDILGDLGGVLEDIDRLGTYGNNTEKTAARQSINCSCWNLDRKLQSWAHEMGPLKDFRSSGDDGGPKDTEDFALANLTILYWTACVLLYTHLLAFTDAGPEIPPRINPYIYAQEIASALPFFFKPSAGIMGPKMAAFPFGSVMQMLAGTETKKSEERRLLLDIFKSQDRAGAVTNFLVNLQRGGKSGLGEGKDKGDGCEGFDDRAKNWVNLRKT</sequence>